<dbReference type="EMBL" id="BK015739">
    <property type="protein sequence ID" value="DAE22805.1"/>
    <property type="molecule type" value="Genomic_DNA"/>
</dbReference>
<proteinExistence type="predicted"/>
<sequence>MKLLSQMTNDEVSDALCIAAPAVQAIADDEQLVAEMQRVLPKGEHSKMDIYRFGVSRLAVLVPIILKTHRNDLFTVLSPFNGVSVEDCGKQGFLVTLGQVRELVKDKDFVDFFSSSFDMGQKA</sequence>
<name>A0A8S5QVT1_9CAUD</name>
<reference evidence="1" key="1">
    <citation type="journal article" date="2021" name="Proc. Natl. Acad. Sci. U.S.A.">
        <title>A Catalog of Tens of Thousands of Viruses from Human Metagenomes Reveals Hidden Associations with Chronic Diseases.</title>
        <authorList>
            <person name="Tisza M.J."/>
            <person name="Buck C.B."/>
        </authorList>
    </citation>
    <scope>NUCLEOTIDE SEQUENCE</scope>
    <source>
        <strain evidence="1">Ct2hZ16</strain>
    </source>
</reference>
<accession>A0A8S5QVT1</accession>
<evidence type="ECO:0000313" key="1">
    <source>
        <dbReference type="EMBL" id="DAE22805.1"/>
    </source>
</evidence>
<organism evidence="1">
    <name type="scientific">Siphoviridae sp. ct2hZ16</name>
    <dbReference type="NCBI Taxonomy" id="2826276"/>
    <lineage>
        <taxon>Viruses</taxon>
        <taxon>Duplodnaviria</taxon>
        <taxon>Heunggongvirae</taxon>
        <taxon>Uroviricota</taxon>
        <taxon>Caudoviricetes</taxon>
    </lineage>
</organism>
<protein>
    <submittedName>
        <fullName evidence="1">Uncharacterized protein</fullName>
    </submittedName>
</protein>